<feature type="region of interest" description="Disordered" evidence="11">
    <location>
        <begin position="453"/>
        <end position="586"/>
    </location>
</feature>
<accession>A0A517L745</accession>
<dbReference type="Pfam" id="PF01532">
    <property type="entry name" value="Glyco_hydro_47"/>
    <property type="match status" value="1"/>
</dbReference>
<evidence type="ECO:0000256" key="5">
    <source>
        <dbReference type="ARBA" id="ARBA00022801"/>
    </source>
</evidence>
<feature type="region of interest" description="Disordered" evidence="11">
    <location>
        <begin position="1359"/>
        <end position="1446"/>
    </location>
</feature>
<dbReference type="InterPro" id="IPR036026">
    <property type="entry name" value="Seven-hairpin_glycosidases"/>
</dbReference>
<feature type="compositionally biased region" description="Gly residues" evidence="11">
    <location>
        <begin position="1393"/>
        <end position="1402"/>
    </location>
</feature>
<evidence type="ECO:0000256" key="11">
    <source>
        <dbReference type="SAM" id="MobiDB-lite"/>
    </source>
</evidence>
<dbReference type="GO" id="GO:0005524">
    <property type="term" value="F:ATP binding"/>
    <property type="evidence" value="ECO:0007669"/>
    <property type="project" value="UniProtKB-UniRule"/>
</dbReference>
<dbReference type="GO" id="GO:0005783">
    <property type="term" value="C:endoplasmic reticulum"/>
    <property type="evidence" value="ECO:0007669"/>
    <property type="project" value="TreeGrafter"/>
</dbReference>
<keyword evidence="8" id="KW-0479">Metal-binding</keyword>
<reference evidence="13 14" key="1">
    <citation type="submission" date="2019-07" db="EMBL/GenBank/DDBJ databases">
        <title>Finished genome of Venturia effusa.</title>
        <authorList>
            <person name="Young C.A."/>
            <person name="Cox M.P."/>
            <person name="Ganley A.R.D."/>
            <person name="David W.J."/>
        </authorList>
    </citation>
    <scope>NUCLEOTIDE SEQUENCE [LARGE SCALE GENOMIC DNA]</scope>
    <source>
        <strain evidence="14">albino</strain>
    </source>
</reference>
<evidence type="ECO:0000256" key="1">
    <source>
        <dbReference type="ARBA" id="ARBA00001913"/>
    </source>
</evidence>
<dbReference type="PRINTS" id="PR00747">
    <property type="entry name" value="GLYHDRLASE47"/>
</dbReference>
<dbReference type="InterPro" id="IPR011009">
    <property type="entry name" value="Kinase-like_dom_sf"/>
</dbReference>
<dbReference type="SUPFAM" id="SSF48225">
    <property type="entry name" value="Seven-hairpin glycosidases"/>
    <property type="match status" value="1"/>
</dbReference>
<dbReference type="InterPro" id="IPR000719">
    <property type="entry name" value="Prot_kinase_dom"/>
</dbReference>
<dbReference type="Gene3D" id="3.30.200.20">
    <property type="entry name" value="Phosphorylase Kinase, domain 1"/>
    <property type="match status" value="1"/>
</dbReference>
<dbReference type="GO" id="GO:0004571">
    <property type="term" value="F:mannosyl-oligosaccharide 1,2-alpha-mannosidase activity"/>
    <property type="evidence" value="ECO:0007669"/>
    <property type="project" value="InterPro"/>
</dbReference>
<dbReference type="FunFam" id="3.30.200.20:FF:000153">
    <property type="entry name" value="Calcium/calmodulin-dependent protein kinase type I"/>
    <property type="match status" value="1"/>
</dbReference>
<dbReference type="OrthoDB" id="8118055at2759"/>
<keyword evidence="14" id="KW-1185">Reference proteome</keyword>
<keyword evidence="7" id="KW-1015">Disulfide bond</keyword>
<feature type="compositionally biased region" description="Low complexity" evidence="11">
    <location>
        <begin position="102"/>
        <end position="122"/>
    </location>
</feature>
<keyword evidence="10" id="KW-0326">Glycosidase</keyword>
<name>A0A517L745_9PEZI</name>
<feature type="compositionally biased region" description="Polar residues" evidence="11">
    <location>
        <begin position="51"/>
        <end position="61"/>
    </location>
</feature>
<dbReference type="InterPro" id="IPR012341">
    <property type="entry name" value="6hp_glycosidase-like_sf"/>
</dbReference>
<dbReference type="Pfam" id="PF00069">
    <property type="entry name" value="Pkinase"/>
    <property type="match status" value="1"/>
</dbReference>
<evidence type="ECO:0000259" key="12">
    <source>
        <dbReference type="PROSITE" id="PS50011"/>
    </source>
</evidence>
<keyword evidence="8" id="KW-0106">Calcium</keyword>
<dbReference type="PROSITE" id="PS00108">
    <property type="entry name" value="PROTEIN_KINASE_ST"/>
    <property type="match status" value="1"/>
</dbReference>
<dbReference type="Gene3D" id="1.10.510.10">
    <property type="entry name" value="Transferase(Phosphotransferase) domain 1"/>
    <property type="match status" value="1"/>
</dbReference>
<dbReference type="FunFam" id="1.10.510.10:FF:000257">
    <property type="entry name" value="Calcium/calmodulin-dependent protein kinase type I"/>
    <property type="match status" value="1"/>
</dbReference>
<dbReference type="PANTHER" id="PTHR11742:SF103">
    <property type="entry name" value="ENDOPLASMIC RETICULUM MANNOSIDASE MNL2-RELATED"/>
    <property type="match status" value="1"/>
</dbReference>
<dbReference type="EMBL" id="CP042190">
    <property type="protein sequence ID" value="QDS71450.1"/>
    <property type="molecule type" value="Genomic_DNA"/>
</dbReference>
<evidence type="ECO:0000256" key="2">
    <source>
        <dbReference type="ARBA" id="ARBA00004922"/>
    </source>
</evidence>
<feature type="binding site" evidence="8">
    <location>
        <position position="1014"/>
    </location>
    <ligand>
        <name>Ca(2+)</name>
        <dbReference type="ChEBI" id="CHEBI:29108"/>
    </ligand>
</feature>
<dbReference type="SUPFAM" id="SSF56112">
    <property type="entry name" value="Protein kinase-like (PK-like)"/>
    <property type="match status" value="1"/>
</dbReference>
<proteinExistence type="inferred from homology"/>
<feature type="region of interest" description="Disordered" evidence="11">
    <location>
        <begin position="51"/>
        <end position="155"/>
    </location>
</feature>
<evidence type="ECO:0000256" key="6">
    <source>
        <dbReference type="ARBA" id="ARBA00022840"/>
    </source>
</evidence>
<evidence type="ECO:0000256" key="10">
    <source>
        <dbReference type="RuleBase" id="RU361193"/>
    </source>
</evidence>
<dbReference type="PANTHER" id="PTHR11742">
    <property type="entry name" value="MANNOSYL-OLIGOSACCHARIDE ALPHA-1,2-MANNOSIDASE-RELATED"/>
    <property type="match status" value="1"/>
</dbReference>
<feature type="region of interest" description="Disordered" evidence="11">
    <location>
        <begin position="881"/>
        <end position="900"/>
    </location>
</feature>
<feature type="compositionally biased region" description="Basic and acidic residues" evidence="11">
    <location>
        <begin position="1407"/>
        <end position="1437"/>
    </location>
</feature>
<feature type="compositionally biased region" description="Basic and acidic residues" evidence="11">
    <location>
        <begin position="484"/>
        <end position="507"/>
    </location>
</feature>
<dbReference type="InterPro" id="IPR001382">
    <property type="entry name" value="Glyco_hydro_47"/>
</dbReference>
<dbReference type="Gene3D" id="1.50.10.10">
    <property type="match status" value="3"/>
</dbReference>
<dbReference type="SMART" id="SM00220">
    <property type="entry name" value="S_TKc"/>
    <property type="match status" value="1"/>
</dbReference>
<evidence type="ECO:0000256" key="8">
    <source>
        <dbReference type="PIRSR" id="PIRSR601382-2"/>
    </source>
</evidence>
<organism evidence="13 14">
    <name type="scientific">Venturia effusa</name>
    <dbReference type="NCBI Taxonomy" id="50376"/>
    <lineage>
        <taxon>Eukaryota</taxon>
        <taxon>Fungi</taxon>
        <taxon>Dikarya</taxon>
        <taxon>Ascomycota</taxon>
        <taxon>Pezizomycotina</taxon>
        <taxon>Dothideomycetes</taxon>
        <taxon>Pleosporomycetidae</taxon>
        <taxon>Venturiales</taxon>
        <taxon>Venturiaceae</taxon>
        <taxon>Venturia</taxon>
    </lineage>
</organism>
<dbReference type="PROSITE" id="PS00107">
    <property type="entry name" value="PROTEIN_KINASE_ATP"/>
    <property type="match status" value="1"/>
</dbReference>
<gene>
    <name evidence="13" type="ORF">FKW77_003744</name>
</gene>
<dbReference type="InterPro" id="IPR017441">
    <property type="entry name" value="Protein_kinase_ATP_BS"/>
</dbReference>
<comment type="similarity">
    <text evidence="3 10">Belongs to the glycosyl hydrolase 47 family.</text>
</comment>
<dbReference type="CDD" id="cd05117">
    <property type="entry name" value="STKc_CAMK"/>
    <property type="match status" value="1"/>
</dbReference>
<evidence type="ECO:0000256" key="7">
    <source>
        <dbReference type="ARBA" id="ARBA00023157"/>
    </source>
</evidence>
<evidence type="ECO:0000256" key="4">
    <source>
        <dbReference type="ARBA" id="ARBA00022741"/>
    </source>
</evidence>
<feature type="region of interest" description="Disordered" evidence="11">
    <location>
        <begin position="1300"/>
        <end position="1324"/>
    </location>
</feature>
<dbReference type="GO" id="GO:0036503">
    <property type="term" value="P:ERAD pathway"/>
    <property type="evidence" value="ECO:0007669"/>
    <property type="project" value="UniProtKB-ARBA"/>
</dbReference>
<evidence type="ECO:0000256" key="3">
    <source>
        <dbReference type="ARBA" id="ARBA00007658"/>
    </source>
</evidence>
<dbReference type="GO" id="GO:0005975">
    <property type="term" value="P:carbohydrate metabolic process"/>
    <property type="evidence" value="ECO:0007669"/>
    <property type="project" value="InterPro"/>
</dbReference>
<feature type="compositionally biased region" description="Basic and acidic residues" evidence="11">
    <location>
        <begin position="71"/>
        <end position="88"/>
    </location>
</feature>
<dbReference type="GO" id="GO:0016020">
    <property type="term" value="C:membrane"/>
    <property type="evidence" value="ECO:0007669"/>
    <property type="project" value="InterPro"/>
</dbReference>
<evidence type="ECO:0000256" key="9">
    <source>
        <dbReference type="PROSITE-ProRule" id="PRU10141"/>
    </source>
</evidence>
<dbReference type="GO" id="GO:0004672">
    <property type="term" value="F:protein kinase activity"/>
    <property type="evidence" value="ECO:0007669"/>
    <property type="project" value="InterPro"/>
</dbReference>
<protein>
    <recommendedName>
        <fullName evidence="10">alpha-1,2-Mannosidase</fullName>
        <ecNumber evidence="10">3.2.1.-</ecNumber>
    </recommendedName>
</protein>
<feature type="compositionally biased region" description="Basic and acidic residues" evidence="11">
    <location>
        <begin position="1300"/>
        <end position="1309"/>
    </location>
</feature>
<sequence length="1446" mass="161625">MLRFRRYRVFLFFAAFAIFAFYRFGRIDQSYWENPGHSVNVLKEKLNNHGKNTQEKQQQQEVFKPVVPGAKKPDEAKTKLAQDLEKPKVVPSKELPPPDASTTKPDQQAPAPAKASATPTSTDRVRVMPNPIPPGAPDVLEQGSGRWDPDQLPPDAETVEWEPVEEHFPVPSGSIIALPTGSPKAMPKLQAKFDKETEVVRADRIKKRDAVKQAFLHAWKGYKEKAWGKDELMPISGGSKDPFNGWGATLIDSLDTMWIMGLKDEFEEALEQVAKTNFKTSRRSDIPLFETTIRYLGGLLGAYDVSNGKYKILLDKAVELADIMMGAFDTPNRMPDTFYQWKPAFASNPHRASTRVVLAELGTLALEFTRLSQLTKEPRYYDAIARITDALEEWQNHTRLPGLWPIYVDASGCGPIVYKSPATQISGSSTVQKLDWKGNPIEKLPTMEQINDQKMAHSKSKGPAAPLTAPLKEKPSGNQGRIAGWDENHPEAEKTAAKDGDDMEPVKLPDPLVVEARDPEPSKTKIKRQVGALPGDDSPISHPDNRDSDPTATMTEGEETRPKVPDAKIPLSRDNASASPSDVPLPECVPQGLASYSWGSDEYTLGSMADSAYEYFPKMHFMLGGLTKQYQKLYETAIDVAKKKLLFRAMIPNEKREILVSGSMQVGSTQVTNDDVTETKTTYSFSHGGSHLTCFVGGMFAMGAKLFDRKEDMDIAAKLTDGCVWAYEMTASGIMPETFNAVACDDRKDCKWNETKWWDELDPNPQYRWENYERQMEFMKEQIEERKKASLAAKMAAETAAPVAKSTPAIDDLEGSHELKEKALKSPSDLSKRQLTADQAVEIGKGLKHDIDAKAAKEKTSPTSTTDDTYVEPAWQAPTVVQDDVPPPIQSPDKPMGHEEYAKSLAKEQRLPPGIIDMYDKRYILRPEALESVFYMHRLTADPYWRRAGWNMVSSILAATPTKWGHAAVDDVTTQHPQPIDSMESFWLAETLKYAYLMFDEEDKWSLDDWILNTEAHLPAVAIQGLRTTTTMAAPKPPTAQVQPCRYKTGKTLGAGSYSVVKECVHIDTGRYYAAKVINKRLMAGREHMVRNEIAVLKKVSMGHQNILTLVDYFETMNNLYLVTDLALGGELFDRICRKGSYYESDASDLMRATLSAVAYLHDHGIVHRDLKPENLLFRTPEDNADLLIADFGLSRIMDEEQFHVLTTTCGTPGYMAPEIFKKTGHGKPVDIWAIGVITYFLLCGYTPFDRDSNLEEMQAILVADYSFTPIEYWRGVSNTAREFIRRCLTTDPHSRITAHEALNHPWIKEDDEPQEEKKEGDEKVDLLPTVRKNFNARVKLHAAIDTIRAINQLRAGQGAAHMNGARSGEPAKGTPGPPLPAQPKADEMEGVEGTGQLGSEGGRPQEAAEKMDIDSRGHGRGQTEEQIKEQERKIKETMQGLWGKR</sequence>
<dbReference type="InterPro" id="IPR050749">
    <property type="entry name" value="Glycosyl_Hydrolase_47"/>
</dbReference>
<dbReference type="InterPro" id="IPR008271">
    <property type="entry name" value="Ser/Thr_kinase_AS"/>
</dbReference>
<keyword evidence="5 10" id="KW-0378">Hydrolase</keyword>
<dbReference type="GO" id="GO:0005509">
    <property type="term" value="F:calcium ion binding"/>
    <property type="evidence" value="ECO:0007669"/>
    <property type="project" value="InterPro"/>
</dbReference>
<evidence type="ECO:0000313" key="14">
    <source>
        <dbReference type="Proteomes" id="UP000316270"/>
    </source>
</evidence>
<dbReference type="Proteomes" id="UP000316270">
    <property type="component" value="Chromosome 6"/>
</dbReference>
<keyword evidence="6 9" id="KW-0067">ATP-binding</keyword>
<feature type="binding site" evidence="9">
    <location>
        <position position="1076"/>
    </location>
    <ligand>
        <name>ATP</name>
        <dbReference type="ChEBI" id="CHEBI:30616"/>
    </ligand>
</feature>
<comment type="cofactor">
    <cofactor evidence="1 8">
        <name>Ca(2+)</name>
        <dbReference type="ChEBI" id="CHEBI:29108"/>
    </cofactor>
</comment>
<dbReference type="STRING" id="50376.A0A517L745"/>
<dbReference type="EC" id="3.2.1.-" evidence="10"/>
<dbReference type="PROSITE" id="PS50011">
    <property type="entry name" value="PROTEIN_KINASE_DOM"/>
    <property type="match status" value="1"/>
</dbReference>
<comment type="pathway">
    <text evidence="2">Protein modification; protein glycosylation.</text>
</comment>
<keyword evidence="4 9" id="KW-0547">Nucleotide-binding</keyword>
<evidence type="ECO:0000313" key="13">
    <source>
        <dbReference type="EMBL" id="QDS71450.1"/>
    </source>
</evidence>
<feature type="domain" description="Protein kinase" evidence="12">
    <location>
        <begin position="1047"/>
        <end position="1308"/>
    </location>
</feature>
<dbReference type="UniPathway" id="UPA00378"/>